<protein>
    <submittedName>
        <fullName evidence="1">Uncharacterized protein</fullName>
    </submittedName>
</protein>
<evidence type="ECO:0000313" key="1">
    <source>
        <dbReference type="EMBL" id="JAD55198.1"/>
    </source>
</evidence>
<proteinExistence type="predicted"/>
<accession>A0A0A9AZA0</accession>
<reference evidence="1" key="1">
    <citation type="submission" date="2014-09" db="EMBL/GenBank/DDBJ databases">
        <authorList>
            <person name="Magalhaes I.L.F."/>
            <person name="Oliveira U."/>
            <person name="Santos F.R."/>
            <person name="Vidigal T.H.D.A."/>
            <person name="Brescovit A.D."/>
            <person name="Santos A.J."/>
        </authorList>
    </citation>
    <scope>NUCLEOTIDE SEQUENCE</scope>
    <source>
        <tissue evidence="1">Shoot tissue taken approximately 20 cm above the soil surface</tissue>
    </source>
</reference>
<organism evidence="1">
    <name type="scientific">Arundo donax</name>
    <name type="common">Giant reed</name>
    <name type="synonym">Donax arundinaceus</name>
    <dbReference type="NCBI Taxonomy" id="35708"/>
    <lineage>
        <taxon>Eukaryota</taxon>
        <taxon>Viridiplantae</taxon>
        <taxon>Streptophyta</taxon>
        <taxon>Embryophyta</taxon>
        <taxon>Tracheophyta</taxon>
        <taxon>Spermatophyta</taxon>
        <taxon>Magnoliopsida</taxon>
        <taxon>Liliopsida</taxon>
        <taxon>Poales</taxon>
        <taxon>Poaceae</taxon>
        <taxon>PACMAD clade</taxon>
        <taxon>Arundinoideae</taxon>
        <taxon>Arundineae</taxon>
        <taxon>Arundo</taxon>
    </lineage>
</organism>
<dbReference type="EMBL" id="GBRH01242697">
    <property type="protein sequence ID" value="JAD55198.1"/>
    <property type="molecule type" value="Transcribed_RNA"/>
</dbReference>
<name>A0A0A9AZA0_ARUDO</name>
<reference evidence="1" key="2">
    <citation type="journal article" date="2015" name="Data Brief">
        <title>Shoot transcriptome of the giant reed, Arundo donax.</title>
        <authorList>
            <person name="Barrero R.A."/>
            <person name="Guerrero F.D."/>
            <person name="Moolhuijzen P."/>
            <person name="Goolsby J.A."/>
            <person name="Tidwell J."/>
            <person name="Bellgard S.E."/>
            <person name="Bellgard M.I."/>
        </authorList>
    </citation>
    <scope>NUCLEOTIDE SEQUENCE</scope>
    <source>
        <tissue evidence="1">Shoot tissue taken approximately 20 cm above the soil surface</tissue>
    </source>
</reference>
<dbReference type="AlphaFoldDB" id="A0A0A9AZA0"/>
<sequence>MATECIILPEPNVVKALKNS</sequence>